<organism evidence="1 2">
    <name type="scientific">Geobacter argillaceus</name>
    <dbReference type="NCBI Taxonomy" id="345631"/>
    <lineage>
        <taxon>Bacteria</taxon>
        <taxon>Pseudomonadati</taxon>
        <taxon>Thermodesulfobacteriota</taxon>
        <taxon>Desulfuromonadia</taxon>
        <taxon>Geobacterales</taxon>
        <taxon>Geobacteraceae</taxon>
        <taxon>Geobacter</taxon>
    </lineage>
</organism>
<name>A0A562V6U2_9BACT</name>
<evidence type="ECO:0000313" key="1">
    <source>
        <dbReference type="EMBL" id="TWJ13635.1"/>
    </source>
</evidence>
<keyword evidence="2" id="KW-1185">Reference proteome</keyword>
<comment type="caution">
    <text evidence="1">The sequence shown here is derived from an EMBL/GenBank/DDBJ whole genome shotgun (WGS) entry which is preliminary data.</text>
</comment>
<dbReference type="EMBL" id="VLLN01000037">
    <property type="protein sequence ID" value="TWJ13635.1"/>
    <property type="molecule type" value="Genomic_DNA"/>
</dbReference>
<reference evidence="1 2" key="1">
    <citation type="submission" date="2019-07" db="EMBL/GenBank/DDBJ databases">
        <title>Genomic Encyclopedia of Archaeal and Bacterial Type Strains, Phase II (KMG-II): from individual species to whole genera.</title>
        <authorList>
            <person name="Goeker M."/>
        </authorList>
    </citation>
    <scope>NUCLEOTIDE SEQUENCE [LARGE SCALE GENOMIC DNA]</scope>
    <source>
        <strain evidence="1 2">ATCC BAA-1139</strain>
    </source>
</reference>
<gene>
    <name evidence="1" type="ORF">JN12_03748</name>
</gene>
<accession>A0A562V6U2</accession>
<proteinExistence type="predicted"/>
<protein>
    <submittedName>
        <fullName evidence="1">Uncharacterized protein</fullName>
    </submittedName>
</protein>
<evidence type="ECO:0000313" key="2">
    <source>
        <dbReference type="Proteomes" id="UP000319449"/>
    </source>
</evidence>
<sequence length="62" mass="7018">MLVRPFSDIHAEFWQLNKIPRILEMVVPPLPTDNETVALVAGDLGLAHRQETWLKVVSLLAK</sequence>
<dbReference type="Proteomes" id="UP000319449">
    <property type="component" value="Unassembled WGS sequence"/>
</dbReference>
<feature type="non-terminal residue" evidence="1">
    <location>
        <position position="62"/>
    </location>
</feature>
<dbReference type="AlphaFoldDB" id="A0A562V6U2"/>